<name>A0A167GLA9_9GAMM</name>
<accession>A0A167GLA9</accession>
<keyword evidence="2" id="KW-1185">Reference proteome</keyword>
<reference evidence="1 2" key="1">
    <citation type="submission" date="2016-04" db="EMBL/GenBank/DDBJ databases">
        <title>Complete genome sequence of Dokdonella koreensis DS-123T.</title>
        <authorList>
            <person name="Kim J.F."/>
            <person name="Lee H."/>
            <person name="Kwak M.-J."/>
        </authorList>
    </citation>
    <scope>NUCLEOTIDE SEQUENCE [LARGE SCALE GENOMIC DNA]</scope>
    <source>
        <strain evidence="1 2">DS-123</strain>
    </source>
</reference>
<organism evidence="1 2">
    <name type="scientific">Dokdonella koreensis DS-123</name>
    <dbReference type="NCBI Taxonomy" id="1300342"/>
    <lineage>
        <taxon>Bacteria</taxon>
        <taxon>Pseudomonadati</taxon>
        <taxon>Pseudomonadota</taxon>
        <taxon>Gammaproteobacteria</taxon>
        <taxon>Lysobacterales</taxon>
        <taxon>Rhodanobacteraceae</taxon>
        <taxon>Dokdonella</taxon>
    </lineage>
</organism>
<dbReference type="KEGG" id="dko:I596_652"/>
<sequence length="77" mass="8244">MKSINQPVRRSDTPAVDIRIRWMSAAAPAQRKLLLPAQSARSLASGAAVVSVTAQWIAVHCPRDTIDVFASIGGRTC</sequence>
<dbReference type="EMBL" id="CP015249">
    <property type="protein sequence ID" value="ANB16688.1"/>
    <property type="molecule type" value="Genomic_DNA"/>
</dbReference>
<dbReference type="RefSeq" id="WP_150131983.1">
    <property type="nucleotide sequence ID" value="NZ_CP015249.1"/>
</dbReference>
<dbReference type="Proteomes" id="UP000076830">
    <property type="component" value="Chromosome"/>
</dbReference>
<evidence type="ECO:0000313" key="1">
    <source>
        <dbReference type="EMBL" id="ANB16688.1"/>
    </source>
</evidence>
<gene>
    <name evidence="1" type="ORF">I596_652</name>
</gene>
<evidence type="ECO:0000313" key="2">
    <source>
        <dbReference type="Proteomes" id="UP000076830"/>
    </source>
</evidence>
<dbReference type="AlphaFoldDB" id="A0A167GLA9"/>
<proteinExistence type="predicted"/>
<protein>
    <submittedName>
        <fullName evidence="1">Uncharacterized protein</fullName>
    </submittedName>
</protein>